<dbReference type="PROSITE" id="PS00107">
    <property type="entry name" value="PROTEIN_KINASE_ATP"/>
    <property type="match status" value="1"/>
</dbReference>
<name>A0A0C2CW52_9BACT</name>
<dbReference type="SUPFAM" id="SSF56112">
    <property type="entry name" value="Protein kinase-like (PK-like)"/>
    <property type="match status" value="1"/>
</dbReference>
<dbReference type="InterPro" id="IPR011990">
    <property type="entry name" value="TPR-like_helical_dom_sf"/>
</dbReference>
<dbReference type="RefSeq" id="WP_165704130.1">
    <property type="nucleotide sequence ID" value="NZ_JMCC02000151.1"/>
</dbReference>
<sequence length="898" mass="97567">MRSRIAQRLFDESTPAQSIAHYQILRRVGSGGMGVVYAARDSKLDRVVALKLVRRSSMAGGGHERLISEARALAKLSHPNIIQVHEVGAHEGDVYIAMEFVDGQTLGHWLRHTPPSLTKLLQVFLAAGHGLVAAHEAGIIHRDFKPSNVLVGGDGRVRVVDFGLACTIESVSTITDPSTSLDSPTSSTRVVGTPGYIAPELFERQPADERSDQFAFCVALCEALSGQQPKTGEPLRVRPRWLRRALERGLHQDPRQRWPSLASLVATLDRAPRIRRRAGVVLVAAGLAGGYGLANAMTPARPDCSELGQEFDAVWNDARRDLVNTHLDDGGRAWTKAIGKQLDLAFAEQREAWLDVRERVCKGSLVGDESGDLHLADACLDRHLQRIDSLIAFVLSTQPLALVNIDEQIAELGDPRACGDGSRLLAAPAPVEHAEEIHLLELELDRLGLRVAGGDFTTAVSHCSRLLERARAVNYPRIVAEVLELQSVIASERGDARRAVAASFETVLAAESAGDDLRVFLARRRLVDLYAEELDDLDAATLWYAQAQASFTRLGSPAVLEVALLDASSELAVAAGELERAQLELERALEQARTLDPGHRRVDQLELSLANLLADRGDHRGAIARYEALAGRQTARLGADHPSVARIEFDLGLCHFELGDPDQAQLHLDRALDIQTRAFGDDAPQLLPTLTVLAQIALGRDDLEQVLTFATRMIPLERASYPIEDGRYFNGSRLLARAHMVEHDYAAALAVDEALLTDPPAQMPAEIRADLELERGWLLCRLGRCTQAQAAFELAGAVDDPATQHYVALGLAEVELARGDADAAWASLEALAELLPEHAAEPEFEAELAAIRALTLAQRSPFTDEFEAAIALAAGHIGVLPPDLSKRVEALLDGQAKP</sequence>
<feature type="binding site" evidence="6">
    <location>
        <position position="51"/>
    </location>
    <ligand>
        <name>ATP</name>
        <dbReference type="ChEBI" id="CHEBI:30616"/>
    </ligand>
</feature>
<dbReference type="Gene3D" id="1.25.40.10">
    <property type="entry name" value="Tetratricopeptide repeat domain"/>
    <property type="match status" value="2"/>
</dbReference>
<keyword evidence="9" id="KW-0723">Serine/threonine-protein kinase</keyword>
<dbReference type="AlphaFoldDB" id="A0A0C2CW52"/>
<protein>
    <submittedName>
        <fullName evidence="9">Serine/threonine protein kinase</fullName>
    </submittedName>
</protein>
<evidence type="ECO:0000256" key="1">
    <source>
        <dbReference type="ARBA" id="ARBA00022679"/>
    </source>
</evidence>
<organism evidence="9 10">
    <name type="scientific">Enhygromyxa salina</name>
    <dbReference type="NCBI Taxonomy" id="215803"/>
    <lineage>
        <taxon>Bacteria</taxon>
        <taxon>Pseudomonadati</taxon>
        <taxon>Myxococcota</taxon>
        <taxon>Polyangia</taxon>
        <taxon>Nannocystales</taxon>
        <taxon>Nannocystaceae</taxon>
        <taxon>Enhygromyxa</taxon>
    </lineage>
</organism>
<proteinExistence type="predicted"/>
<reference evidence="9 10" key="1">
    <citation type="submission" date="2014-12" db="EMBL/GenBank/DDBJ databases">
        <title>Genome assembly of Enhygromyxa salina DSM 15201.</title>
        <authorList>
            <person name="Sharma G."/>
            <person name="Subramanian S."/>
        </authorList>
    </citation>
    <scope>NUCLEOTIDE SEQUENCE [LARGE SCALE GENOMIC DNA]</scope>
    <source>
        <strain evidence="9 10">DSM 15201</strain>
    </source>
</reference>
<evidence type="ECO:0000256" key="5">
    <source>
        <dbReference type="PROSITE-ProRule" id="PRU00339"/>
    </source>
</evidence>
<accession>A0A0C2CW52</accession>
<keyword evidence="7" id="KW-0175">Coiled coil</keyword>
<keyword evidence="3 9" id="KW-0418">Kinase</keyword>
<dbReference type="PROSITE" id="PS00108">
    <property type="entry name" value="PROTEIN_KINASE_ST"/>
    <property type="match status" value="1"/>
</dbReference>
<keyword evidence="5" id="KW-0802">TPR repeat</keyword>
<dbReference type="InterPro" id="IPR011009">
    <property type="entry name" value="Kinase-like_dom_sf"/>
</dbReference>
<dbReference type="InterPro" id="IPR008271">
    <property type="entry name" value="Ser/Thr_kinase_AS"/>
</dbReference>
<evidence type="ECO:0000313" key="10">
    <source>
        <dbReference type="Proteomes" id="UP000031599"/>
    </source>
</evidence>
<dbReference type="GO" id="GO:0004674">
    <property type="term" value="F:protein serine/threonine kinase activity"/>
    <property type="evidence" value="ECO:0007669"/>
    <property type="project" value="UniProtKB-KW"/>
</dbReference>
<feature type="coiled-coil region" evidence="7">
    <location>
        <begin position="564"/>
        <end position="595"/>
    </location>
</feature>
<dbReference type="Pfam" id="PF00069">
    <property type="entry name" value="Pkinase"/>
    <property type="match status" value="1"/>
</dbReference>
<keyword evidence="2 6" id="KW-0547">Nucleotide-binding</keyword>
<dbReference type="PANTHER" id="PTHR43289:SF6">
    <property type="entry name" value="SERINE_THREONINE-PROTEIN KINASE NEKL-3"/>
    <property type="match status" value="1"/>
</dbReference>
<keyword evidence="4 6" id="KW-0067">ATP-binding</keyword>
<dbReference type="PANTHER" id="PTHR43289">
    <property type="entry name" value="MITOGEN-ACTIVATED PROTEIN KINASE KINASE KINASE 20-RELATED"/>
    <property type="match status" value="1"/>
</dbReference>
<evidence type="ECO:0000259" key="8">
    <source>
        <dbReference type="PROSITE" id="PS50011"/>
    </source>
</evidence>
<dbReference type="Proteomes" id="UP000031599">
    <property type="component" value="Unassembled WGS sequence"/>
</dbReference>
<feature type="domain" description="Protein kinase" evidence="8">
    <location>
        <begin position="22"/>
        <end position="287"/>
    </location>
</feature>
<dbReference type="CDD" id="cd14014">
    <property type="entry name" value="STKc_PknB_like"/>
    <property type="match status" value="1"/>
</dbReference>
<dbReference type="InterPro" id="IPR017441">
    <property type="entry name" value="Protein_kinase_ATP_BS"/>
</dbReference>
<comment type="caution">
    <text evidence="9">The sequence shown here is derived from an EMBL/GenBank/DDBJ whole genome shotgun (WGS) entry which is preliminary data.</text>
</comment>
<dbReference type="Gene3D" id="1.10.510.10">
    <property type="entry name" value="Transferase(Phosphotransferase) domain 1"/>
    <property type="match status" value="1"/>
</dbReference>
<evidence type="ECO:0000256" key="2">
    <source>
        <dbReference type="ARBA" id="ARBA00022741"/>
    </source>
</evidence>
<dbReference type="Pfam" id="PF13424">
    <property type="entry name" value="TPR_12"/>
    <property type="match status" value="1"/>
</dbReference>
<dbReference type="PROSITE" id="PS50005">
    <property type="entry name" value="TPR"/>
    <property type="match status" value="1"/>
</dbReference>
<feature type="repeat" description="TPR" evidence="5">
    <location>
        <begin position="645"/>
        <end position="678"/>
    </location>
</feature>
<dbReference type="PROSITE" id="PS50011">
    <property type="entry name" value="PROTEIN_KINASE_DOM"/>
    <property type="match status" value="1"/>
</dbReference>
<evidence type="ECO:0000256" key="3">
    <source>
        <dbReference type="ARBA" id="ARBA00022777"/>
    </source>
</evidence>
<dbReference type="GO" id="GO:0005524">
    <property type="term" value="F:ATP binding"/>
    <property type="evidence" value="ECO:0007669"/>
    <property type="project" value="UniProtKB-UniRule"/>
</dbReference>
<dbReference type="Gene3D" id="3.30.200.20">
    <property type="entry name" value="Phosphorylase Kinase, domain 1"/>
    <property type="match status" value="1"/>
</dbReference>
<dbReference type="SUPFAM" id="SSF48452">
    <property type="entry name" value="TPR-like"/>
    <property type="match status" value="2"/>
</dbReference>
<evidence type="ECO:0000256" key="7">
    <source>
        <dbReference type="SAM" id="Coils"/>
    </source>
</evidence>
<evidence type="ECO:0000256" key="4">
    <source>
        <dbReference type="ARBA" id="ARBA00022840"/>
    </source>
</evidence>
<gene>
    <name evidence="9" type="ORF">DB30_02042</name>
</gene>
<dbReference type="InterPro" id="IPR019734">
    <property type="entry name" value="TPR_rpt"/>
</dbReference>
<evidence type="ECO:0000313" key="9">
    <source>
        <dbReference type="EMBL" id="KIG12097.1"/>
    </source>
</evidence>
<dbReference type="EMBL" id="JMCC02000151">
    <property type="protein sequence ID" value="KIG12097.1"/>
    <property type="molecule type" value="Genomic_DNA"/>
</dbReference>
<dbReference type="InterPro" id="IPR000719">
    <property type="entry name" value="Prot_kinase_dom"/>
</dbReference>
<evidence type="ECO:0000256" key="6">
    <source>
        <dbReference type="PROSITE-ProRule" id="PRU10141"/>
    </source>
</evidence>
<keyword evidence="1" id="KW-0808">Transferase</keyword>